<keyword evidence="2" id="KW-1185">Reference proteome</keyword>
<dbReference type="Proteomes" id="UP000076761">
    <property type="component" value="Unassembled WGS sequence"/>
</dbReference>
<dbReference type="AlphaFoldDB" id="A0A165M6V2"/>
<sequence length="197" mass="21740">MSRMYIIDNSLPRRAFCFRNPPLKAIRSVKALYPKKLGPGDLWLQSVDLLGVESHPAVEIKKPQEEVICEMWMTIEADPNPDDFFAPEDTYQLFVAITIPIDSGLDHSHRSSPIIVVETQLGDLKNDTDAPSWAKWTPGKAIRFVDLRDGVVAVIGLLSAYRANKRAEAEIWSWAAAASVGTAVQPGFSLESSATST</sequence>
<organism evidence="1 2">
    <name type="scientific">Neolentinus lepideus HHB14362 ss-1</name>
    <dbReference type="NCBI Taxonomy" id="1314782"/>
    <lineage>
        <taxon>Eukaryota</taxon>
        <taxon>Fungi</taxon>
        <taxon>Dikarya</taxon>
        <taxon>Basidiomycota</taxon>
        <taxon>Agaricomycotina</taxon>
        <taxon>Agaricomycetes</taxon>
        <taxon>Gloeophyllales</taxon>
        <taxon>Gloeophyllaceae</taxon>
        <taxon>Neolentinus</taxon>
    </lineage>
</organism>
<dbReference type="OrthoDB" id="3310192at2759"/>
<accession>A0A165M6V2</accession>
<name>A0A165M6V2_9AGAM</name>
<dbReference type="InParanoid" id="A0A165M6V2"/>
<dbReference type="EMBL" id="KV425740">
    <property type="protein sequence ID" value="KZT17974.1"/>
    <property type="molecule type" value="Genomic_DNA"/>
</dbReference>
<evidence type="ECO:0000313" key="1">
    <source>
        <dbReference type="EMBL" id="KZT17974.1"/>
    </source>
</evidence>
<protein>
    <submittedName>
        <fullName evidence="1">Uncharacterized protein</fullName>
    </submittedName>
</protein>
<proteinExistence type="predicted"/>
<reference evidence="1 2" key="1">
    <citation type="journal article" date="2016" name="Mol. Biol. Evol.">
        <title>Comparative Genomics of Early-Diverging Mushroom-Forming Fungi Provides Insights into the Origins of Lignocellulose Decay Capabilities.</title>
        <authorList>
            <person name="Nagy L.G."/>
            <person name="Riley R."/>
            <person name="Tritt A."/>
            <person name="Adam C."/>
            <person name="Daum C."/>
            <person name="Floudas D."/>
            <person name="Sun H."/>
            <person name="Yadav J.S."/>
            <person name="Pangilinan J."/>
            <person name="Larsson K.H."/>
            <person name="Matsuura K."/>
            <person name="Barry K."/>
            <person name="Labutti K."/>
            <person name="Kuo R."/>
            <person name="Ohm R.A."/>
            <person name="Bhattacharya S.S."/>
            <person name="Shirouzu T."/>
            <person name="Yoshinaga Y."/>
            <person name="Martin F.M."/>
            <person name="Grigoriev I.V."/>
            <person name="Hibbett D.S."/>
        </authorList>
    </citation>
    <scope>NUCLEOTIDE SEQUENCE [LARGE SCALE GENOMIC DNA]</scope>
    <source>
        <strain evidence="1 2">HHB14362 ss-1</strain>
    </source>
</reference>
<gene>
    <name evidence="1" type="ORF">NEOLEDRAFT_1152842</name>
</gene>
<evidence type="ECO:0000313" key="2">
    <source>
        <dbReference type="Proteomes" id="UP000076761"/>
    </source>
</evidence>